<dbReference type="Proteomes" id="UP000598120">
    <property type="component" value="Unassembled WGS sequence"/>
</dbReference>
<comment type="caution">
    <text evidence="2">The sequence shown here is derived from an EMBL/GenBank/DDBJ whole genome shotgun (WGS) entry which is preliminary data.</text>
</comment>
<evidence type="ECO:0000313" key="3">
    <source>
        <dbReference type="Proteomes" id="UP000598120"/>
    </source>
</evidence>
<reference evidence="2 3" key="1">
    <citation type="journal article" date="2014" name="Int. J. Syst. Evol. Microbiol.">
        <title>Complete genome sequence of Corynebacterium casei LMG S-19264T (=DSM 44701T), isolated from a smear-ripened cheese.</title>
        <authorList>
            <consortium name="US DOE Joint Genome Institute (JGI-PGF)"/>
            <person name="Walter F."/>
            <person name="Albersmeier A."/>
            <person name="Kalinowski J."/>
            <person name="Ruckert C."/>
        </authorList>
    </citation>
    <scope>NUCLEOTIDE SEQUENCE [LARGE SCALE GENOMIC DNA]</scope>
    <source>
        <strain evidence="2 3">CGMCC 1.15295</strain>
    </source>
</reference>
<dbReference type="EMBL" id="BMIC01000001">
    <property type="protein sequence ID" value="GFZ77790.1"/>
    <property type="molecule type" value="Genomic_DNA"/>
</dbReference>
<dbReference type="RefSeq" id="WP_188604671.1">
    <property type="nucleotide sequence ID" value="NZ_BMIC01000001.1"/>
</dbReference>
<evidence type="ECO:0000256" key="1">
    <source>
        <dbReference type="SAM" id="SignalP"/>
    </source>
</evidence>
<dbReference type="AlphaFoldDB" id="A0A8J2XIE9"/>
<keyword evidence="3" id="KW-1185">Reference proteome</keyword>
<feature type="chain" id="PRO_5035185475" evidence="1">
    <location>
        <begin position="19"/>
        <end position="220"/>
    </location>
</feature>
<evidence type="ECO:0000313" key="2">
    <source>
        <dbReference type="EMBL" id="GFZ77790.1"/>
    </source>
</evidence>
<protein>
    <submittedName>
        <fullName evidence="2">Uncharacterized protein</fullName>
    </submittedName>
</protein>
<gene>
    <name evidence="2" type="ORF">GCM10011531_04050</name>
</gene>
<name>A0A8J2XIE9_9FLAO</name>
<proteinExistence type="predicted"/>
<accession>A0A8J2XIE9</accession>
<organism evidence="2 3">
    <name type="scientific">Aquaticitalea lipolytica</name>
    <dbReference type="NCBI Taxonomy" id="1247562"/>
    <lineage>
        <taxon>Bacteria</taxon>
        <taxon>Pseudomonadati</taxon>
        <taxon>Bacteroidota</taxon>
        <taxon>Flavobacteriia</taxon>
        <taxon>Flavobacteriales</taxon>
        <taxon>Flavobacteriaceae</taxon>
        <taxon>Aquaticitalea</taxon>
    </lineage>
</organism>
<feature type="signal peptide" evidence="1">
    <location>
        <begin position="1"/>
        <end position="18"/>
    </location>
</feature>
<keyword evidence="1" id="KW-0732">Signal</keyword>
<sequence>MKKIAFLLLLFISNFTFSQTPKEIDSVSMELCDYLKTLSNIKNDTLKITTLYQDKLYPYLGTFEESKIDAAGQRVYYRLQRNCVGFRELLDRLEPPKEKIVRITTKPVTKLNKKQLAEFKKRTQFKYKEFDGSDTYVEMKDNKWTDTFTNNTYSKLTYKWLSDDEFQLTFIESNNETRSNFSFEGDKFNYIVLDIKDDHYLVSVNIEGQNIYEEFKLFFE</sequence>